<evidence type="ECO:0000256" key="4">
    <source>
        <dbReference type="ARBA" id="ARBA00022679"/>
    </source>
</evidence>
<gene>
    <name evidence="11" type="ORF">QO001_006009</name>
</gene>
<evidence type="ECO:0000256" key="1">
    <source>
        <dbReference type="ARBA" id="ARBA00004761"/>
    </source>
</evidence>
<dbReference type="GO" id="GO:0046316">
    <property type="term" value="F:gluconokinase activity"/>
    <property type="evidence" value="ECO:0007669"/>
    <property type="project" value="UniProtKB-EC"/>
</dbReference>
<evidence type="ECO:0000256" key="2">
    <source>
        <dbReference type="ARBA" id="ARBA00008420"/>
    </source>
</evidence>
<organism evidence="11 12">
    <name type="scientific">Methylobacterium brachiatum</name>
    <dbReference type="NCBI Taxonomy" id="269660"/>
    <lineage>
        <taxon>Bacteria</taxon>
        <taxon>Pseudomonadati</taxon>
        <taxon>Pseudomonadota</taxon>
        <taxon>Alphaproteobacteria</taxon>
        <taxon>Hyphomicrobiales</taxon>
        <taxon>Methylobacteriaceae</taxon>
        <taxon>Methylobacterium</taxon>
    </lineage>
</organism>
<evidence type="ECO:0000256" key="5">
    <source>
        <dbReference type="ARBA" id="ARBA00022741"/>
    </source>
</evidence>
<reference evidence="11" key="1">
    <citation type="submission" date="2023-07" db="EMBL/GenBank/DDBJ databases">
        <title>Genomic Encyclopedia of Type Strains, Phase IV (KMG-IV): sequencing the most valuable type-strain genomes for metagenomic binning, comparative biology and taxonomic classification.</title>
        <authorList>
            <person name="Goeker M."/>
        </authorList>
    </citation>
    <scope>NUCLEOTIDE SEQUENCE</scope>
    <source>
        <strain evidence="11">DSM 19569</strain>
    </source>
</reference>
<proteinExistence type="inferred from homology"/>
<comment type="similarity">
    <text evidence="2 10">Belongs to the gluconokinase GntK/GntV family.</text>
</comment>
<dbReference type="CDD" id="cd02021">
    <property type="entry name" value="GntK"/>
    <property type="match status" value="1"/>
</dbReference>
<name>A0AAJ1TXY4_9HYPH</name>
<evidence type="ECO:0000313" key="12">
    <source>
        <dbReference type="Proteomes" id="UP001223420"/>
    </source>
</evidence>
<dbReference type="SUPFAM" id="SSF52540">
    <property type="entry name" value="P-loop containing nucleoside triphosphate hydrolases"/>
    <property type="match status" value="1"/>
</dbReference>
<dbReference type="PANTHER" id="PTHR43442:SF3">
    <property type="entry name" value="GLUCONOKINASE-RELATED"/>
    <property type="match status" value="1"/>
</dbReference>
<evidence type="ECO:0000256" key="8">
    <source>
        <dbReference type="ARBA" id="ARBA00023064"/>
    </source>
</evidence>
<comment type="pathway">
    <text evidence="1">Carbohydrate acid metabolism.</text>
</comment>
<dbReference type="GO" id="GO:0019521">
    <property type="term" value="P:D-gluconate metabolic process"/>
    <property type="evidence" value="ECO:0007669"/>
    <property type="project" value="UniProtKB-KW"/>
</dbReference>
<evidence type="ECO:0000256" key="3">
    <source>
        <dbReference type="ARBA" id="ARBA00012054"/>
    </source>
</evidence>
<keyword evidence="6 10" id="KW-0418">Kinase</keyword>
<dbReference type="FunFam" id="3.40.50.300:FF:000522">
    <property type="entry name" value="Gluconokinase"/>
    <property type="match status" value="1"/>
</dbReference>
<dbReference type="Proteomes" id="UP001223420">
    <property type="component" value="Unassembled WGS sequence"/>
</dbReference>
<dbReference type="Gene3D" id="3.40.50.300">
    <property type="entry name" value="P-loop containing nucleotide triphosphate hydrolases"/>
    <property type="match status" value="1"/>
</dbReference>
<dbReference type="AlphaFoldDB" id="A0AAJ1TXY4"/>
<dbReference type="NCBIfam" id="TIGR01313">
    <property type="entry name" value="therm_gnt_kin"/>
    <property type="match status" value="1"/>
</dbReference>
<keyword evidence="8" id="KW-0311">Gluconate utilization</keyword>
<accession>A0AAJ1TXY4</accession>
<dbReference type="GO" id="GO:0005524">
    <property type="term" value="F:ATP binding"/>
    <property type="evidence" value="ECO:0007669"/>
    <property type="project" value="UniProtKB-KW"/>
</dbReference>
<dbReference type="GO" id="GO:0005737">
    <property type="term" value="C:cytoplasm"/>
    <property type="evidence" value="ECO:0007669"/>
    <property type="project" value="TreeGrafter"/>
</dbReference>
<dbReference type="PANTHER" id="PTHR43442">
    <property type="entry name" value="GLUCONOKINASE-RELATED"/>
    <property type="match status" value="1"/>
</dbReference>
<dbReference type="EC" id="2.7.1.12" evidence="3 10"/>
<dbReference type="Pfam" id="PF13671">
    <property type="entry name" value="AAA_33"/>
    <property type="match status" value="1"/>
</dbReference>
<sequence>MRRRRTVAPLNTVVRMTSERRIHKEAGAAARTAQVLVVMGVSGSGKSTVGALIAERLGWIFVDGDSFHTPEHIAKMHAGHALDDEDRAPWLARIATWIQHRLEAGESGVVVCSALRRAYRDVLTRGSRRVRIVYLEGDRALIAKRLTERHGHFMSPRLLDSQFATLEAPGPDERPIVVGIDEPPDAIADRVAAQLAEEARTTAGRT</sequence>
<comment type="catalytic activity">
    <reaction evidence="9 10">
        <text>D-gluconate + ATP = 6-phospho-D-gluconate + ADP + H(+)</text>
        <dbReference type="Rhea" id="RHEA:19433"/>
        <dbReference type="ChEBI" id="CHEBI:15378"/>
        <dbReference type="ChEBI" id="CHEBI:18391"/>
        <dbReference type="ChEBI" id="CHEBI:30616"/>
        <dbReference type="ChEBI" id="CHEBI:58759"/>
        <dbReference type="ChEBI" id="CHEBI:456216"/>
        <dbReference type="EC" id="2.7.1.12"/>
    </reaction>
</comment>
<dbReference type="EMBL" id="JAUSWL010000020">
    <property type="protein sequence ID" value="MDQ0547056.1"/>
    <property type="molecule type" value="Genomic_DNA"/>
</dbReference>
<keyword evidence="5 10" id="KW-0547">Nucleotide-binding</keyword>
<evidence type="ECO:0000256" key="7">
    <source>
        <dbReference type="ARBA" id="ARBA00022840"/>
    </source>
</evidence>
<evidence type="ECO:0000256" key="6">
    <source>
        <dbReference type="ARBA" id="ARBA00022777"/>
    </source>
</evidence>
<dbReference type="InterPro" id="IPR006001">
    <property type="entry name" value="Therm_gnt_kin"/>
</dbReference>
<evidence type="ECO:0000256" key="10">
    <source>
        <dbReference type="RuleBase" id="RU363066"/>
    </source>
</evidence>
<comment type="caution">
    <text evidence="11">The sequence shown here is derived from an EMBL/GenBank/DDBJ whole genome shotgun (WGS) entry which is preliminary data.</text>
</comment>
<evidence type="ECO:0000256" key="9">
    <source>
        <dbReference type="ARBA" id="ARBA00048090"/>
    </source>
</evidence>
<dbReference type="InterPro" id="IPR027417">
    <property type="entry name" value="P-loop_NTPase"/>
</dbReference>
<keyword evidence="7 10" id="KW-0067">ATP-binding</keyword>
<keyword evidence="4 10" id="KW-0808">Transferase</keyword>
<protein>
    <recommendedName>
        <fullName evidence="3 10">Gluconokinase</fullName>
        <ecNumber evidence="3 10">2.7.1.12</ecNumber>
    </recommendedName>
</protein>
<evidence type="ECO:0000313" key="11">
    <source>
        <dbReference type="EMBL" id="MDQ0547056.1"/>
    </source>
</evidence>